<dbReference type="Proteomes" id="UP000019364">
    <property type="component" value="Unassembled WGS sequence"/>
</dbReference>
<evidence type="ECO:0000256" key="2">
    <source>
        <dbReference type="SAM" id="Phobius"/>
    </source>
</evidence>
<dbReference type="RefSeq" id="WP_036646694.1">
    <property type="nucleotide sequence ID" value="NZ_BAVZ01000002.1"/>
</dbReference>
<evidence type="ECO:0000256" key="1">
    <source>
        <dbReference type="SAM" id="MobiDB-lite"/>
    </source>
</evidence>
<keyword evidence="2" id="KW-0472">Membrane</keyword>
<reference evidence="3 4" key="1">
    <citation type="journal article" date="2014" name="Genome Announc.">
        <title>Draft Genome Sequence of Paenibacillus pini JCM 16418T, Isolated from the Rhizosphere of Pine Tree.</title>
        <authorList>
            <person name="Yuki M."/>
            <person name="Oshima K."/>
            <person name="Suda W."/>
            <person name="Oshida Y."/>
            <person name="Kitamura K."/>
            <person name="Iida Y."/>
            <person name="Hattori M."/>
            <person name="Ohkuma M."/>
        </authorList>
    </citation>
    <scope>NUCLEOTIDE SEQUENCE [LARGE SCALE GENOMIC DNA]</scope>
    <source>
        <strain evidence="3 4">JCM 16418</strain>
    </source>
</reference>
<feature type="compositionally biased region" description="Polar residues" evidence="1">
    <location>
        <begin position="112"/>
        <end position="136"/>
    </location>
</feature>
<feature type="region of interest" description="Disordered" evidence="1">
    <location>
        <begin position="103"/>
        <end position="142"/>
    </location>
</feature>
<organism evidence="3 4">
    <name type="scientific">Paenibacillus pini JCM 16418</name>
    <dbReference type="NCBI Taxonomy" id="1236976"/>
    <lineage>
        <taxon>Bacteria</taxon>
        <taxon>Bacillati</taxon>
        <taxon>Bacillota</taxon>
        <taxon>Bacilli</taxon>
        <taxon>Bacillales</taxon>
        <taxon>Paenibacillaceae</taxon>
        <taxon>Paenibacillus</taxon>
    </lineage>
</organism>
<protein>
    <recommendedName>
        <fullName evidence="5">Cell division protein FtsL</fullName>
    </recommendedName>
</protein>
<keyword evidence="2" id="KW-0812">Transmembrane</keyword>
<evidence type="ECO:0000313" key="3">
    <source>
        <dbReference type="EMBL" id="GAF07080.1"/>
    </source>
</evidence>
<keyword evidence="4" id="KW-1185">Reference proteome</keyword>
<evidence type="ECO:0008006" key="5">
    <source>
        <dbReference type="Google" id="ProtNLM"/>
    </source>
</evidence>
<dbReference type="AlphaFoldDB" id="W7Y850"/>
<accession>W7Y850</accession>
<dbReference type="EMBL" id="BAVZ01000002">
    <property type="protein sequence ID" value="GAF07080.1"/>
    <property type="molecule type" value="Genomic_DNA"/>
</dbReference>
<dbReference type="STRING" id="1236976.JCM16418_1069"/>
<gene>
    <name evidence="3" type="ORF">JCM16418_1069</name>
</gene>
<name>W7Y850_9BACL</name>
<dbReference type="eggNOG" id="COG4839">
    <property type="taxonomic scope" value="Bacteria"/>
</dbReference>
<sequence>MAYTRGNLAVQEKPVERAYPGYREKTKVVTRRTYLPMKEKFLYLLTLAFCVVIATLLIWQNSHIYDLNKQNQTIIKDMNKSKRNIAQLEVQKQQLEQNLRSEAEKLGYSLPEGNQSIHVSRTSSTPTNKADASMNTAPAAKK</sequence>
<comment type="caution">
    <text evidence="3">The sequence shown here is derived from an EMBL/GenBank/DDBJ whole genome shotgun (WGS) entry which is preliminary data.</text>
</comment>
<keyword evidence="2" id="KW-1133">Transmembrane helix</keyword>
<feature type="transmembrane region" description="Helical" evidence="2">
    <location>
        <begin position="41"/>
        <end position="59"/>
    </location>
</feature>
<evidence type="ECO:0000313" key="4">
    <source>
        <dbReference type="Proteomes" id="UP000019364"/>
    </source>
</evidence>
<proteinExistence type="predicted"/>